<sequence>MSPGQRWQDGACEVRKGQRWRDGASKVREGQDGIEGEPNTSGDDETPKRLPRAGQQEPQLAPLYSRMRVFDWRSQHHQSFYPTTASIESVGNHHGEPPWPASNSEVSGKNGDANKHFAMEAFSGDFGSPVAEHMSSSDNRRDNLGMDEAKLYRKLEDDRNMSLMQQGLSREKVVLRILHMVRVREFTDYDPKQKICLPYRYQQFNIAFFDLDKDEGRSCERRTLLLESYLSIVELAYIPVIFALEASIGVNVFLDGKFYFMGKIAAWTTETKESKFILYDSEVDGTETKLGNGGAVSLTRHVVAVPHKEFLFIDVSVYDGNRESICHKCARSNSFEEYCCKVGPYELKLEITWKQVRKRYRELCKYISGTKVLWE</sequence>
<evidence type="ECO:0000259" key="2">
    <source>
        <dbReference type="Pfam" id="PF20241"/>
    </source>
</evidence>
<dbReference type="PANTHER" id="PTHR33065">
    <property type="entry name" value="OS07G0486400 PROTEIN"/>
    <property type="match status" value="1"/>
</dbReference>
<dbReference type="EMBL" id="BQKI01000012">
    <property type="protein sequence ID" value="GJN06526.1"/>
    <property type="molecule type" value="Genomic_DNA"/>
</dbReference>
<dbReference type="Pfam" id="PF20241">
    <property type="entry name" value="DUF6598"/>
    <property type="match status" value="1"/>
</dbReference>
<dbReference type="AlphaFoldDB" id="A0AAV5D7X0"/>
<dbReference type="Proteomes" id="UP001054889">
    <property type="component" value="Unassembled WGS sequence"/>
</dbReference>
<keyword evidence="4" id="KW-1185">Reference proteome</keyword>
<feature type="domain" description="DUF6598" evidence="2">
    <location>
        <begin position="206"/>
        <end position="331"/>
    </location>
</feature>
<dbReference type="PANTHER" id="PTHR33065:SF186">
    <property type="entry name" value="OS08G0134900 PROTEIN"/>
    <property type="match status" value="1"/>
</dbReference>
<feature type="region of interest" description="Disordered" evidence="1">
    <location>
        <begin position="1"/>
        <end position="62"/>
    </location>
</feature>
<evidence type="ECO:0000313" key="4">
    <source>
        <dbReference type="Proteomes" id="UP001054889"/>
    </source>
</evidence>
<reference evidence="3" key="2">
    <citation type="submission" date="2021-12" db="EMBL/GenBank/DDBJ databases">
        <title>Resequencing data analysis of finger millet.</title>
        <authorList>
            <person name="Hatakeyama M."/>
            <person name="Aluri S."/>
            <person name="Balachadran M.T."/>
            <person name="Sivarajan S.R."/>
            <person name="Poveda L."/>
            <person name="Shimizu-Inatsugi R."/>
            <person name="Schlapbach R."/>
            <person name="Sreeman S.M."/>
            <person name="Shimizu K.K."/>
        </authorList>
    </citation>
    <scope>NUCLEOTIDE SEQUENCE</scope>
</reference>
<comment type="caution">
    <text evidence="3">The sequence shown here is derived from an EMBL/GenBank/DDBJ whole genome shotgun (WGS) entry which is preliminary data.</text>
</comment>
<dbReference type="InterPro" id="IPR046533">
    <property type="entry name" value="DUF6598"/>
</dbReference>
<feature type="compositionally biased region" description="Basic and acidic residues" evidence="1">
    <location>
        <begin position="12"/>
        <end position="31"/>
    </location>
</feature>
<organism evidence="3 4">
    <name type="scientific">Eleusine coracana subsp. coracana</name>
    <dbReference type="NCBI Taxonomy" id="191504"/>
    <lineage>
        <taxon>Eukaryota</taxon>
        <taxon>Viridiplantae</taxon>
        <taxon>Streptophyta</taxon>
        <taxon>Embryophyta</taxon>
        <taxon>Tracheophyta</taxon>
        <taxon>Spermatophyta</taxon>
        <taxon>Magnoliopsida</taxon>
        <taxon>Liliopsida</taxon>
        <taxon>Poales</taxon>
        <taxon>Poaceae</taxon>
        <taxon>PACMAD clade</taxon>
        <taxon>Chloridoideae</taxon>
        <taxon>Cynodonteae</taxon>
        <taxon>Eleusininae</taxon>
        <taxon>Eleusine</taxon>
    </lineage>
</organism>
<reference evidence="3" key="1">
    <citation type="journal article" date="2018" name="DNA Res.">
        <title>Multiple hybrid de novo genome assembly of finger millet, an orphan allotetraploid crop.</title>
        <authorList>
            <person name="Hatakeyama M."/>
            <person name="Aluri S."/>
            <person name="Balachadran M.T."/>
            <person name="Sivarajan S.R."/>
            <person name="Patrignani A."/>
            <person name="Gruter S."/>
            <person name="Poveda L."/>
            <person name="Shimizu-Inatsugi R."/>
            <person name="Baeten J."/>
            <person name="Francoijs K.J."/>
            <person name="Nataraja K.N."/>
            <person name="Reddy Y.A.N."/>
            <person name="Phadnis S."/>
            <person name="Ravikumar R.L."/>
            <person name="Schlapbach R."/>
            <person name="Sreeman S.M."/>
            <person name="Shimizu K.K."/>
        </authorList>
    </citation>
    <scope>NUCLEOTIDE SEQUENCE</scope>
</reference>
<accession>A0AAV5D7X0</accession>
<evidence type="ECO:0000313" key="3">
    <source>
        <dbReference type="EMBL" id="GJN06526.1"/>
    </source>
</evidence>
<name>A0AAV5D7X0_ELECO</name>
<proteinExistence type="predicted"/>
<protein>
    <recommendedName>
        <fullName evidence="2">DUF6598 domain-containing protein</fullName>
    </recommendedName>
</protein>
<evidence type="ECO:0000256" key="1">
    <source>
        <dbReference type="SAM" id="MobiDB-lite"/>
    </source>
</evidence>
<gene>
    <name evidence="3" type="primary">ga24259</name>
    <name evidence="3" type="ORF">PR202_ga24259</name>
</gene>